<proteinExistence type="predicted"/>
<organism evidence="1 2">
    <name type="scientific">Loa loa</name>
    <name type="common">Eye worm</name>
    <name type="synonym">Filaria loa</name>
    <dbReference type="NCBI Taxonomy" id="7209"/>
    <lineage>
        <taxon>Eukaryota</taxon>
        <taxon>Metazoa</taxon>
        <taxon>Ecdysozoa</taxon>
        <taxon>Nematoda</taxon>
        <taxon>Chromadorea</taxon>
        <taxon>Rhabditida</taxon>
        <taxon>Spirurina</taxon>
        <taxon>Spiruromorpha</taxon>
        <taxon>Filarioidea</taxon>
        <taxon>Onchocercidae</taxon>
        <taxon>Loa</taxon>
    </lineage>
</organism>
<keyword evidence="1" id="KW-1185">Reference proteome</keyword>
<dbReference type="AlphaFoldDB" id="A0A1I7VS51"/>
<accession>A0A1I7VS51</accession>
<name>A0A1I7VS51_LOALO</name>
<protein>
    <submittedName>
        <fullName evidence="2">Protein bark beetle</fullName>
    </submittedName>
</protein>
<reference evidence="2" key="2">
    <citation type="submission" date="2016-11" db="UniProtKB">
        <authorList>
            <consortium name="WormBaseParasite"/>
        </authorList>
    </citation>
    <scope>IDENTIFICATION</scope>
</reference>
<reference evidence="1" key="1">
    <citation type="submission" date="2012-04" db="EMBL/GenBank/DDBJ databases">
        <title>The Genome Sequence of Loa loa.</title>
        <authorList>
            <consortium name="The Broad Institute Genome Sequencing Platform"/>
            <consortium name="Broad Institute Genome Sequencing Center for Infectious Disease"/>
            <person name="Nutman T.B."/>
            <person name="Fink D.L."/>
            <person name="Russ C."/>
            <person name="Young S."/>
            <person name="Zeng Q."/>
            <person name="Gargeya S."/>
            <person name="Alvarado L."/>
            <person name="Berlin A."/>
            <person name="Chapman S.B."/>
            <person name="Chen Z."/>
            <person name="Freedman E."/>
            <person name="Gellesch M."/>
            <person name="Goldberg J."/>
            <person name="Griggs A."/>
            <person name="Gujja S."/>
            <person name="Heilman E.R."/>
            <person name="Heiman D."/>
            <person name="Howarth C."/>
            <person name="Mehta T."/>
            <person name="Neiman D."/>
            <person name="Pearson M."/>
            <person name="Roberts A."/>
            <person name="Saif S."/>
            <person name="Shea T."/>
            <person name="Shenoy N."/>
            <person name="Sisk P."/>
            <person name="Stolte C."/>
            <person name="Sykes S."/>
            <person name="White J."/>
            <person name="Yandava C."/>
            <person name="Haas B."/>
            <person name="Henn M.R."/>
            <person name="Nusbaum C."/>
            <person name="Birren B."/>
        </authorList>
    </citation>
    <scope>NUCLEOTIDE SEQUENCE [LARGE SCALE GENOMIC DNA]</scope>
</reference>
<sequence length="578" mass="66677">MNYMLCAYTSDEKLLSYASINAKTWMNNLAIRSFKESLIYDVATDTFMPIFGRQWTYRKYVYSRPTVDEHTGNLTSSGINIPLHLCAFGSFNLTIGNWEDEDFMMKIGKREMLAEPQKFCYYMPSLQFTETDRNPPTSLMSYGSDTEEICKKEGCTIEGPSCLQDLISLDHVVVTFRCCCNKDDLCNHLGNKYFEITDELISATRFFTFDTYDEVMLIEDHSFFAPENKTLRTLYEQGEKLHLIGQNYNKTVQHGCIRKVFLPLHDPFCTLLIPVLTNLIQCSCFQSPLLQQPCDADFGTKVRKEGPKIVVPMCLRTVGKLNKLLDGEYHFGIFGPAKYKKVRTKNYPLCYDMIAIDRYKHGVEHRSGAFDELISYLYSVNGSVKMISRIMTFTVAQPGANGTTTRYLFTCFQRENYKPCNGPMTIRNQLLPEMIMEKSAMYGSRDRSLCHVDGYNNRIRCKSRKGCFDFHTVHGIRMRGCIDKIPKIVAKMPNFRLLYTCYNHVWVTKSERTRCMAESNLWDGRTLQRLFVQGNKEVGIIVINDTNGRKRTSCMLSNSAEPNDIMKDVIQELSIKWK</sequence>
<evidence type="ECO:0000313" key="2">
    <source>
        <dbReference type="WBParaSite" id="EN70_5621"/>
    </source>
</evidence>
<dbReference type="WBParaSite" id="EN70_5621">
    <property type="protein sequence ID" value="EN70_5621"/>
    <property type="gene ID" value="EN70_5621"/>
</dbReference>
<evidence type="ECO:0000313" key="1">
    <source>
        <dbReference type="Proteomes" id="UP000095285"/>
    </source>
</evidence>
<dbReference type="Proteomes" id="UP000095285">
    <property type="component" value="Unassembled WGS sequence"/>
</dbReference>